<comment type="similarity">
    <text evidence="1">Belongs to the HesA/MoeB/ThiF family.</text>
</comment>
<dbReference type="InterPro" id="IPR045886">
    <property type="entry name" value="ThiF/MoeB/HesA"/>
</dbReference>
<evidence type="ECO:0000259" key="2">
    <source>
        <dbReference type="Pfam" id="PF00899"/>
    </source>
</evidence>
<dbReference type="PANTHER" id="PTHR10953">
    <property type="entry name" value="UBIQUITIN-ACTIVATING ENZYME E1"/>
    <property type="match status" value="1"/>
</dbReference>
<dbReference type="FunFam" id="3.40.50.720:FF:000080">
    <property type="entry name" value="Thiazole biosynthesis adenylyltransferase ThiF"/>
    <property type="match status" value="1"/>
</dbReference>
<dbReference type="GO" id="GO:0008641">
    <property type="term" value="F:ubiquitin-like modifier activating enzyme activity"/>
    <property type="evidence" value="ECO:0007669"/>
    <property type="project" value="InterPro"/>
</dbReference>
<dbReference type="PANTHER" id="PTHR10953:SF102">
    <property type="entry name" value="ADENYLYLTRANSFERASE AND SULFURTRANSFERASE MOCS3"/>
    <property type="match status" value="1"/>
</dbReference>
<dbReference type="GO" id="GO:0005829">
    <property type="term" value="C:cytosol"/>
    <property type="evidence" value="ECO:0007669"/>
    <property type="project" value="TreeGrafter"/>
</dbReference>
<keyword evidence="3" id="KW-0808">Transferase</keyword>
<dbReference type="GO" id="GO:0016779">
    <property type="term" value="F:nucleotidyltransferase activity"/>
    <property type="evidence" value="ECO:0007669"/>
    <property type="project" value="UniProtKB-KW"/>
</dbReference>
<evidence type="ECO:0000313" key="3">
    <source>
        <dbReference type="EMBL" id="HJF31044.1"/>
    </source>
</evidence>
<reference evidence="3" key="1">
    <citation type="journal article" date="2021" name="PeerJ">
        <title>Extensive microbial diversity within the chicken gut microbiome revealed by metagenomics and culture.</title>
        <authorList>
            <person name="Gilroy R."/>
            <person name="Ravi A."/>
            <person name="Getino M."/>
            <person name="Pursley I."/>
            <person name="Horton D.L."/>
            <person name="Alikhan N.F."/>
            <person name="Baker D."/>
            <person name="Gharbi K."/>
            <person name="Hall N."/>
            <person name="Watson M."/>
            <person name="Adriaenssens E.M."/>
            <person name="Foster-Nyarko E."/>
            <person name="Jarju S."/>
            <person name="Secka A."/>
            <person name="Antonio M."/>
            <person name="Oren A."/>
            <person name="Chaudhuri R.R."/>
            <person name="La Ragione R."/>
            <person name="Hildebrand F."/>
            <person name="Pallen M.J."/>
        </authorList>
    </citation>
    <scope>NUCLEOTIDE SEQUENCE</scope>
    <source>
        <strain evidence="3">CHK171-7178</strain>
    </source>
</reference>
<organism evidence="3 4">
    <name type="scientific">Sporosarcina psychrophila</name>
    <name type="common">Bacillus psychrophilus</name>
    <dbReference type="NCBI Taxonomy" id="1476"/>
    <lineage>
        <taxon>Bacteria</taxon>
        <taxon>Bacillati</taxon>
        <taxon>Bacillota</taxon>
        <taxon>Bacilli</taxon>
        <taxon>Bacillales</taxon>
        <taxon>Caryophanaceae</taxon>
        <taxon>Sporosarcina</taxon>
    </lineage>
</organism>
<dbReference type="AlphaFoldDB" id="A0A921FX01"/>
<gene>
    <name evidence="3" type="ORF">K8V56_04595</name>
</gene>
<dbReference type="Pfam" id="PF00899">
    <property type="entry name" value="ThiF"/>
    <property type="match status" value="1"/>
</dbReference>
<accession>A0A921FX01</accession>
<evidence type="ECO:0000313" key="4">
    <source>
        <dbReference type="Proteomes" id="UP000698173"/>
    </source>
</evidence>
<dbReference type="Proteomes" id="UP000698173">
    <property type="component" value="Unassembled WGS sequence"/>
</dbReference>
<dbReference type="CDD" id="cd00757">
    <property type="entry name" value="ThiF_MoeB_HesA_family"/>
    <property type="match status" value="1"/>
</dbReference>
<dbReference type="EMBL" id="DYWT01000076">
    <property type="protein sequence ID" value="HJF31044.1"/>
    <property type="molecule type" value="Genomic_DNA"/>
</dbReference>
<sequence length="338" mass="36727">MNERYSRQELFAPIGQVGQKKIREARIFVLGAGALGSAGAEMLVRAGVGRITIVDRDIIEWTNLHRQQLYTEQDVIDQLPKAIAAEKRLTAINGDVAIAGTVVDVTPQNVLDLMEGHDVVLDATDNIETRLLANDAALKLGIPFFMGACVGSYGLSFPIGVQDNQPCLHCLLETLPSQTLTCDTVGVISPIVVTTAARQVADVLKYITGTSFVPKLESADLWTGDRASIEVKSMKKAACPSCSENAVYPFLTSRESMKTAVLCGRETVQLSWPESRKFELLPFAESIRGTVSKLIHNPHLVACEYNGHRIVLFRDGRMLVHGTKDIVTAKKIAAGLLG</sequence>
<proteinExistence type="inferred from homology"/>
<dbReference type="GO" id="GO:0004792">
    <property type="term" value="F:thiosulfate-cyanide sulfurtransferase activity"/>
    <property type="evidence" value="ECO:0007669"/>
    <property type="project" value="TreeGrafter"/>
</dbReference>
<dbReference type="InterPro" id="IPR035985">
    <property type="entry name" value="Ubiquitin-activating_enz"/>
</dbReference>
<comment type="caution">
    <text evidence="3">The sequence shown here is derived from an EMBL/GenBank/DDBJ whole genome shotgun (WGS) entry which is preliminary data.</text>
</comment>
<keyword evidence="3" id="KW-0548">Nucleotidyltransferase</keyword>
<feature type="domain" description="THIF-type NAD/FAD binding fold" evidence="2">
    <location>
        <begin position="5"/>
        <end position="240"/>
    </location>
</feature>
<dbReference type="GO" id="GO:0008146">
    <property type="term" value="F:sulfotransferase activity"/>
    <property type="evidence" value="ECO:0007669"/>
    <property type="project" value="TreeGrafter"/>
</dbReference>
<name>A0A921FX01_SPOPS</name>
<evidence type="ECO:0000256" key="1">
    <source>
        <dbReference type="ARBA" id="ARBA00009919"/>
    </source>
</evidence>
<dbReference type="Gene3D" id="3.40.50.720">
    <property type="entry name" value="NAD(P)-binding Rossmann-like Domain"/>
    <property type="match status" value="1"/>
</dbReference>
<reference evidence="3" key="2">
    <citation type="submission" date="2021-09" db="EMBL/GenBank/DDBJ databases">
        <authorList>
            <person name="Gilroy R."/>
        </authorList>
    </citation>
    <scope>NUCLEOTIDE SEQUENCE</scope>
    <source>
        <strain evidence="3">CHK171-7178</strain>
    </source>
</reference>
<dbReference type="InterPro" id="IPR000594">
    <property type="entry name" value="ThiF_NAD_FAD-bd"/>
</dbReference>
<dbReference type="SUPFAM" id="SSF69572">
    <property type="entry name" value="Activating enzymes of the ubiquitin-like proteins"/>
    <property type="match status" value="1"/>
</dbReference>
<protein>
    <submittedName>
        <fullName evidence="3">ThiF family adenylyltransferase</fullName>
    </submittedName>
</protein>